<evidence type="ECO:0000313" key="3">
    <source>
        <dbReference type="EMBL" id="MFH4976754.1"/>
    </source>
</evidence>
<comment type="similarity">
    <text evidence="1">Belongs to the peptidase S10 family.</text>
</comment>
<dbReference type="InterPro" id="IPR029058">
    <property type="entry name" value="AB_hydrolase_fold"/>
</dbReference>
<accession>A0ABD6E9M5</accession>
<keyword evidence="4" id="KW-1185">Reference proteome</keyword>
<name>A0ABD6E9M5_9BILA</name>
<evidence type="ECO:0000256" key="1">
    <source>
        <dbReference type="ARBA" id="ARBA00009431"/>
    </source>
</evidence>
<dbReference type="SUPFAM" id="SSF53474">
    <property type="entry name" value="alpha/beta-Hydrolases"/>
    <property type="match status" value="1"/>
</dbReference>
<keyword evidence="2" id="KW-0732">Signal</keyword>
<dbReference type="Gene3D" id="3.40.50.1820">
    <property type="entry name" value="alpha/beta hydrolase"/>
    <property type="match status" value="1"/>
</dbReference>
<reference evidence="3 4" key="1">
    <citation type="submission" date="2024-08" db="EMBL/GenBank/DDBJ databases">
        <title>Gnathostoma spinigerum genome.</title>
        <authorList>
            <person name="Gonzalez-Bertolin B."/>
            <person name="Monzon S."/>
            <person name="Zaballos A."/>
            <person name="Jimenez P."/>
            <person name="Dekumyoy P."/>
            <person name="Varona S."/>
            <person name="Cuesta I."/>
            <person name="Sumanam S."/>
            <person name="Adisakwattana P."/>
            <person name="Gasser R.B."/>
            <person name="Hernandez-Gonzalez A."/>
            <person name="Young N.D."/>
            <person name="Perteguer M.J."/>
        </authorList>
    </citation>
    <scope>NUCLEOTIDE SEQUENCE [LARGE SCALE GENOMIC DNA]</scope>
    <source>
        <strain evidence="3">AL3</strain>
        <tissue evidence="3">Liver</tissue>
    </source>
</reference>
<dbReference type="Pfam" id="PF00450">
    <property type="entry name" value="Peptidase_S10"/>
    <property type="match status" value="1"/>
</dbReference>
<dbReference type="AlphaFoldDB" id="A0ABD6E9M5"/>
<proteinExistence type="inferred from homology"/>
<evidence type="ECO:0000313" key="4">
    <source>
        <dbReference type="Proteomes" id="UP001608902"/>
    </source>
</evidence>
<dbReference type="Proteomes" id="UP001608902">
    <property type="component" value="Unassembled WGS sequence"/>
</dbReference>
<dbReference type="PANTHER" id="PTHR11802">
    <property type="entry name" value="SERINE PROTEASE FAMILY S10 SERINE CARBOXYPEPTIDASE"/>
    <property type="match status" value="1"/>
</dbReference>
<protein>
    <recommendedName>
        <fullName evidence="5">Serine carboxypeptidase</fullName>
    </recommendedName>
</protein>
<dbReference type="InterPro" id="IPR001563">
    <property type="entry name" value="Peptidase_S10"/>
</dbReference>
<organism evidence="3 4">
    <name type="scientific">Gnathostoma spinigerum</name>
    <dbReference type="NCBI Taxonomy" id="75299"/>
    <lineage>
        <taxon>Eukaryota</taxon>
        <taxon>Metazoa</taxon>
        <taxon>Ecdysozoa</taxon>
        <taxon>Nematoda</taxon>
        <taxon>Chromadorea</taxon>
        <taxon>Rhabditida</taxon>
        <taxon>Spirurina</taxon>
        <taxon>Gnathostomatomorpha</taxon>
        <taxon>Gnathostomatoidea</taxon>
        <taxon>Gnathostomatidae</taxon>
        <taxon>Gnathostoma</taxon>
    </lineage>
</organism>
<feature type="chain" id="PRO_5044813145" description="Serine carboxypeptidase" evidence="2">
    <location>
        <begin position="19"/>
        <end position="119"/>
    </location>
</feature>
<dbReference type="PANTHER" id="PTHR11802:SF418">
    <property type="entry name" value="SERINE CARBOXYPEPTIDASE CTSA-1.1"/>
    <property type="match status" value="1"/>
</dbReference>
<evidence type="ECO:0008006" key="5">
    <source>
        <dbReference type="Google" id="ProtNLM"/>
    </source>
</evidence>
<evidence type="ECO:0000256" key="2">
    <source>
        <dbReference type="SAM" id="SignalP"/>
    </source>
</evidence>
<gene>
    <name evidence="3" type="ORF">AB6A40_003463</name>
</gene>
<dbReference type="EMBL" id="JBGFUD010001785">
    <property type="protein sequence ID" value="MFH4976754.1"/>
    <property type="molecule type" value="Genomic_DNA"/>
</dbReference>
<sequence>MALVVSIAILLIIPCLTAKEITDLPGVKGQLNFKQYSGYLDAKNGAHLFYWFLESQKNPENAPLLLWLTGGPGCSSLSALLTEWGPWFVDRDGHRLIDNPYSWNTFANVLAIESPAGVG</sequence>
<feature type="signal peptide" evidence="2">
    <location>
        <begin position="1"/>
        <end position="18"/>
    </location>
</feature>
<comment type="caution">
    <text evidence="3">The sequence shown here is derived from an EMBL/GenBank/DDBJ whole genome shotgun (WGS) entry which is preliminary data.</text>
</comment>